<dbReference type="Proteomes" id="UP000322084">
    <property type="component" value="Unassembled WGS sequence"/>
</dbReference>
<dbReference type="FunFam" id="3.90.1260.10:FF:000007">
    <property type="entry name" value="Argininosuccinate synthase"/>
    <property type="match status" value="1"/>
</dbReference>
<evidence type="ECO:0000256" key="1">
    <source>
        <dbReference type="ARBA" id="ARBA00004967"/>
    </source>
</evidence>
<evidence type="ECO:0000256" key="8">
    <source>
        <dbReference type="ARBA" id="ARBA00022840"/>
    </source>
</evidence>
<dbReference type="InterPro" id="IPR023434">
    <property type="entry name" value="Arginosuc_synth_type_1_subfam"/>
</dbReference>
<dbReference type="GO" id="GO:0005524">
    <property type="term" value="F:ATP binding"/>
    <property type="evidence" value="ECO:0007669"/>
    <property type="project" value="UniProtKB-UniRule"/>
</dbReference>
<feature type="binding site" evidence="9">
    <location>
        <position position="181"/>
    </location>
    <ligand>
        <name>L-citrulline</name>
        <dbReference type="ChEBI" id="CHEBI:57743"/>
    </ligand>
</feature>
<dbReference type="Gene3D" id="1.20.5.470">
    <property type="entry name" value="Single helix bin"/>
    <property type="match status" value="1"/>
</dbReference>
<dbReference type="EC" id="6.3.4.5" evidence="3 9"/>
<feature type="binding site" evidence="9">
    <location>
        <position position="39"/>
    </location>
    <ligand>
        <name>ATP</name>
        <dbReference type="ChEBI" id="CHEBI:30616"/>
    </ligand>
</feature>
<dbReference type="InterPro" id="IPR024074">
    <property type="entry name" value="AS_cat/multimer_dom_body"/>
</dbReference>
<dbReference type="InterPro" id="IPR014729">
    <property type="entry name" value="Rossmann-like_a/b/a_fold"/>
</dbReference>
<keyword evidence="5 9" id="KW-0436">Ligase</keyword>
<dbReference type="GO" id="GO:0005737">
    <property type="term" value="C:cytoplasm"/>
    <property type="evidence" value="ECO:0007669"/>
    <property type="project" value="UniProtKB-SubCell"/>
</dbReference>
<organism evidence="12 13">
    <name type="scientific">Iodidimonas gelatinilytica</name>
    <dbReference type="NCBI Taxonomy" id="1236966"/>
    <lineage>
        <taxon>Bacteria</taxon>
        <taxon>Pseudomonadati</taxon>
        <taxon>Pseudomonadota</taxon>
        <taxon>Alphaproteobacteria</taxon>
        <taxon>Iodidimonadales</taxon>
        <taxon>Iodidimonadaceae</taxon>
        <taxon>Iodidimonas</taxon>
    </lineage>
</organism>
<feature type="binding site" evidence="9">
    <location>
        <position position="190"/>
    </location>
    <ligand>
        <name>L-citrulline</name>
        <dbReference type="ChEBI" id="CHEBI:57743"/>
    </ligand>
</feature>
<dbReference type="CDD" id="cd01999">
    <property type="entry name" value="ASS"/>
    <property type="match status" value="1"/>
</dbReference>
<dbReference type="PROSITE" id="PS00564">
    <property type="entry name" value="ARGININOSUCCIN_SYN_1"/>
    <property type="match status" value="1"/>
</dbReference>
<name>A0A5A7MPT0_9PROT</name>
<dbReference type="InterPro" id="IPR048268">
    <property type="entry name" value="Arginosuc_syn_C"/>
</dbReference>
<feature type="binding site" evidence="9">
    <location>
        <position position="122"/>
    </location>
    <ligand>
        <name>L-aspartate</name>
        <dbReference type="ChEBI" id="CHEBI:29991"/>
    </ligand>
</feature>
<comment type="similarity">
    <text evidence="9">Belongs to the argininosuccinate synthase family. Type 1 subfamily.</text>
</comment>
<keyword evidence="7 9" id="KW-0547">Nucleotide-binding</keyword>
<reference evidence="12 13" key="1">
    <citation type="submission" date="2019-09" db="EMBL/GenBank/DDBJ databases">
        <title>NBRP : Genome information of microbial organism related human and environment.</title>
        <authorList>
            <person name="Hattori M."/>
            <person name="Oshima K."/>
            <person name="Inaba H."/>
            <person name="Suda W."/>
            <person name="Sakamoto M."/>
            <person name="Iino T."/>
            <person name="Kitahara M."/>
            <person name="Oshida Y."/>
            <person name="Iida T."/>
            <person name="Kudo T."/>
            <person name="Itoh T."/>
            <person name="Ohkuma M."/>
        </authorList>
    </citation>
    <scope>NUCLEOTIDE SEQUENCE [LARGE SCALE GENOMIC DNA]</scope>
    <source>
        <strain evidence="12 13">Hi-2</strain>
    </source>
</reference>
<gene>
    <name evidence="9 12" type="primary">argG</name>
    <name evidence="12" type="ORF">JCM17844_12910</name>
</gene>
<dbReference type="InterPro" id="IPR001518">
    <property type="entry name" value="Arginosuc_synth"/>
</dbReference>
<proteinExistence type="inferred from homology"/>
<dbReference type="Pfam" id="PF20979">
    <property type="entry name" value="Arginosuc_syn_C"/>
    <property type="match status" value="1"/>
</dbReference>
<evidence type="ECO:0000256" key="6">
    <source>
        <dbReference type="ARBA" id="ARBA00022605"/>
    </source>
</evidence>
<accession>A0A5A7MPT0</accession>
<evidence type="ECO:0000313" key="12">
    <source>
        <dbReference type="EMBL" id="GEQ97654.1"/>
    </source>
</evidence>
<dbReference type="GO" id="GO:0000050">
    <property type="term" value="P:urea cycle"/>
    <property type="evidence" value="ECO:0007669"/>
    <property type="project" value="TreeGrafter"/>
</dbReference>
<dbReference type="RefSeq" id="WP_150000084.1">
    <property type="nucleotide sequence ID" value="NZ_BKCL01000003.1"/>
</dbReference>
<sequence>MSSSAPKKVVLAYSGGLDTSVILKWLEATYGCEVVTFTADLGQGAELEEARAKAEMLGIKDIYIEDLREEFVRDYVFPMMRANALYEGLYLLGTSIARPLIAKRQIEIARETGADAVCHGATGKGNDQVRFELSYYALEPDIKVIAPWREWDLNSRTKLIEFAEQHQIPVAKDKRGEAPFSVDANLLHTSSEGKALEDPAVEAEEFVYSRTGSPEAAPDIPQFIEIGFERGDAVSLDGKALSPAELLTALNELGRIHGIGRLDLVENRFVGMKSRGIYETPGGTILLAGHRGIEQITLDRGAAHLKDELMPRYAELIYNGLWFTPEREMLQAAIDHSQRHVEGTVRLKLYKGAVHIVGRSSPKSLYSLEHVTFEEDAVYDQRDAEGFIKLNALRLRLLARRGA</sequence>
<evidence type="ECO:0000256" key="2">
    <source>
        <dbReference type="ARBA" id="ARBA00011881"/>
    </source>
</evidence>
<dbReference type="EMBL" id="BKCL01000003">
    <property type="protein sequence ID" value="GEQ97654.1"/>
    <property type="molecule type" value="Genomic_DNA"/>
</dbReference>
<dbReference type="Pfam" id="PF00764">
    <property type="entry name" value="Arginosuc_synth"/>
    <property type="match status" value="1"/>
</dbReference>
<evidence type="ECO:0000256" key="5">
    <source>
        <dbReference type="ARBA" id="ARBA00022598"/>
    </source>
</evidence>
<feature type="binding site" evidence="9">
    <location>
        <position position="278"/>
    </location>
    <ligand>
        <name>L-citrulline</name>
        <dbReference type="ChEBI" id="CHEBI:57743"/>
    </ligand>
</feature>
<feature type="binding site" evidence="9">
    <location>
        <begin position="12"/>
        <end position="20"/>
    </location>
    <ligand>
        <name>ATP</name>
        <dbReference type="ChEBI" id="CHEBI:30616"/>
    </ligand>
</feature>
<dbReference type="NCBIfam" id="NF001770">
    <property type="entry name" value="PRK00509.1"/>
    <property type="match status" value="1"/>
</dbReference>
<dbReference type="SUPFAM" id="SSF52402">
    <property type="entry name" value="Adenine nucleotide alpha hydrolases-like"/>
    <property type="match status" value="1"/>
</dbReference>
<dbReference type="GO" id="GO:0004055">
    <property type="term" value="F:argininosuccinate synthase activity"/>
    <property type="evidence" value="ECO:0007669"/>
    <property type="project" value="UniProtKB-UniRule"/>
</dbReference>
<feature type="binding site" evidence="9">
    <location>
        <position position="126"/>
    </location>
    <ligand>
        <name>L-citrulline</name>
        <dbReference type="ChEBI" id="CHEBI:57743"/>
    </ligand>
</feature>
<comment type="subcellular location">
    <subcellularLocation>
        <location evidence="9">Cytoplasm</location>
    </subcellularLocation>
</comment>
<dbReference type="GO" id="GO:0000053">
    <property type="term" value="P:argininosuccinate metabolic process"/>
    <property type="evidence" value="ECO:0007669"/>
    <property type="project" value="TreeGrafter"/>
</dbReference>
<dbReference type="HAMAP" id="MF_00005">
    <property type="entry name" value="Arg_succ_synth_type1"/>
    <property type="match status" value="1"/>
</dbReference>
<comment type="subunit">
    <text evidence="2 9">Homotetramer.</text>
</comment>
<feature type="binding site" evidence="9">
    <location>
        <position position="266"/>
    </location>
    <ligand>
        <name>L-citrulline</name>
        <dbReference type="ChEBI" id="CHEBI:57743"/>
    </ligand>
</feature>
<dbReference type="PROSITE" id="PS00565">
    <property type="entry name" value="ARGININOSUCCIN_SYN_2"/>
    <property type="match status" value="1"/>
</dbReference>
<dbReference type="PANTHER" id="PTHR11587:SF2">
    <property type="entry name" value="ARGININOSUCCINATE SYNTHASE"/>
    <property type="match status" value="1"/>
</dbReference>
<feature type="binding site" evidence="9">
    <location>
        <position position="120"/>
    </location>
    <ligand>
        <name>ATP</name>
        <dbReference type="ChEBI" id="CHEBI:30616"/>
    </ligand>
</feature>
<comment type="catalytic activity">
    <reaction evidence="9">
        <text>L-citrulline + L-aspartate + ATP = 2-(N(omega)-L-arginino)succinate + AMP + diphosphate + H(+)</text>
        <dbReference type="Rhea" id="RHEA:10932"/>
        <dbReference type="ChEBI" id="CHEBI:15378"/>
        <dbReference type="ChEBI" id="CHEBI:29991"/>
        <dbReference type="ChEBI" id="CHEBI:30616"/>
        <dbReference type="ChEBI" id="CHEBI:33019"/>
        <dbReference type="ChEBI" id="CHEBI:57472"/>
        <dbReference type="ChEBI" id="CHEBI:57743"/>
        <dbReference type="ChEBI" id="CHEBI:456215"/>
        <dbReference type="EC" id="6.3.4.5"/>
    </reaction>
</comment>
<keyword evidence="9" id="KW-0963">Cytoplasm</keyword>
<feature type="binding site" evidence="9">
    <location>
        <position position="90"/>
    </location>
    <ligand>
        <name>L-citrulline</name>
        <dbReference type="ChEBI" id="CHEBI:57743"/>
    </ligand>
</feature>
<keyword evidence="6 9" id="KW-0028">Amino-acid biosynthesis</keyword>
<dbReference type="SUPFAM" id="SSF69864">
    <property type="entry name" value="Argininosuccinate synthetase, C-terminal domain"/>
    <property type="match status" value="1"/>
</dbReference>
<dbReference type="PANTHER" id="PTHR11587">
    <property type="entry name" value="ARGININOSUCCINATE SYNTHASE"/>
    <property type="match status" value="1"/>
</dbReference>
<dbReference type="NCBIfam" id="TIGR00032">
    <property type="entry name" value="argG"/>
    <property type="match status" value="1"/>
</dbReference>
<evidence type="ECO:0000256" key="7">
    <source>
        <dbReference type="ARBA" id="ARBA00022741"/>
    </source>
</evidence>
<dbReference type="InterPro" id="IPR048267">
    <property type="entry name" value="Arginosuc_syn_N"/>
</dbReference>
<dbReference type="FunFam" id="3.40.50.620:FF:000019">
    <property type="entry name" value="Argininosuccinate synthase"/>
    <property type="match status" value="1"/>
</dbReference>
<comment type="pathway">
    <text evidence="1 9">Amino-acid biosynthesis; L-arginine biosynthesis; L-arginine from L-ornithine and carbamoyl phosphate: step 2/3.</text>
</comment>
<keyword evidence="4 9" id="KW-0055">Arginine biosynthesis</keyword>
<feature type="binding site" evidence="9">
    <location>
        <position position="95"/>
    </location>
    <ligand>
        <name>L-citrulline</name>
        <dbReference type="ChEBI" id="CHEBI:57743"/>
    </ligand>
</feature>
<feature type="domain" description="Arginosuccinate synthase-like N-terminal" evidence="10">
    <location>
        <begin position="8"/>
        <end position="169"/>
    </location>
</feature>
<dbReference type="InterPro" id="IPR018223">
    <property type="entry name" value="Arginosuc_synth_CS"/>
</dbReference>
<feature type="binding site" evidence="9">
    <location>
        <position position="130"/>
    </location>
    <ligand>
        <name>L-citrulline</name>
        <dbReference type="ChEBI" id="CHEBI:57743"/>
    </ligand>
</feature>
<comment type="caution">
    <text evidence="12">The sequence shown here is derived from an EMBL/GenBank/DDBJ whole genome shotgun (WGS) entry which is preliminary data.</text>
</comment>
<dbReference type="AlphaFoldDB" id="A0A5A7MPT0"/>
<evidence type="ECO:0000256" key="9">
    <source>
        <dbReference type="HAMAP-Rule" id="MF_00005"/>
    </source>
</evidence>
<dbReference type="UniPathway" id="UPA00068">
    <property type="reaction ID" value="UER00113"/>
</dbReference>
<dbReference type="GO" id="GO:0006526">
    <property type="term" value="P:L-arginine biosynthetic process"/>
    <property type="evidence" value="ECO:0007669"/>
    <property type="project" value="UniProtKB-UniRule"/>
</dbReference>
<dbReference type="Gene3D" id="3.40.50.620">
    <property type="entry name" value="HUPs"/>
    <property type="match status" value="1"/>
</dbReference>
<protein>
    <recommendedName>
        <fullName evidence="3 9">Argininosuccinate synthase</fullName>
        <ecNumber evidence="3 9">6.3.4.5</ecNumber>
    </recommendedName>
    <alternativeName>
        <fullName evidence="9">Citrulline--aspartate ligase</fullName>
    </alternativeName>
</protein>
<evidence type="ECO:0000313" key="13">
    <source>
        <dbReference type="Proteomes" id="UP000322084"/>
    </source>
</evidence>
<evidence type="ECO:0000259" key="11">
    <source>
        <dbReference type="Pfam" id="PF20979"/>
    </source>
</evidence>
<evidence type="ECO:0000256" key="4">
    <source>
        <dbReference type="ARBA" id="ARBA00022571"/>
    </source>
</evidence>
<feature type="binding site" evidence="9">
    <location>
        <position position="126"/>
    </location>
    <ligand>
        <name>L-aspartate</name>
        <dbReference type="ChEBI" id="CHEBI:29991"/>
    </ligand>
</feature>
<evidence type="ECO:0000256" key="3">
    <source>
        <dbReference type="ARBA" id="ARBA00012286"/>
    </source>
</evidence>
<feature type="binding site" evidence="9">
    <location>
        <position position="127"/>
    </location>
    <ligand>
        <name>L-aspartate</name>
        <dbReference type="ChEBI" id="CHEBI:29991"/>
    </ligand>
</feature>
<evidence type="ECO:0000259" key="10">
    <source>
        <dbReference type="Pfam" id="PF00764"/>
    </source>
</evidence>
<keyword evidence="8 9" id="KW-0067">ATP-binding</keyword>
<dbReference type="Gene3D" id="3.90.1260.10">
    <property type="entry name" value="Argininosuccinate synthetase, chain A, domain 2"/>
    <property type="match status" value="1"/>
</dbReference>
<feature type="domain" description="Arginosuccinate synthase C-terminal" evidence="11">
    <location>
        <begin position="180"/>
        <end position="396"/>
    </location>
</feature>